<dbReference type="Pfam" id="PF06722">
    <property type="entry name" value="EryCIII-like_C"/>
    <property type="match status" value="1"/>
</dbReference>
<dbReference type="PANTHER" id="PTHR48050">
    <property type="entry name" value="STEROL 3-BETA-GLUCOSYLTRANSFERASE"/>
    <property type="match status" value="1"/>
</dbReference>
<name>A0A4R8DMQ0_9BACT</name>
<gene>
    <name evidence="3" type="ORF">EDB95_0262</name>
</gene>
<dbReference type="SUPFAM" id="SSF53756">
    <property type="entry name" value="UDP-Glycosyltransferase/glycogen phosphorylase"/>
    <property type="match status" value="1"/>
</dbReference>
<dbReference type="FunFam" id="3.40.50.2000:FF:000072">
    <property type="entry name" value="Glycosyl transferase"/>
    <property type="match status" value="1"/>
</dbReference>
<dbReference type="InterPro" id="IPR035595">
    <property type="entry name" value="UDP_glycos_trans_CS"/>
</dbReference>
<feature type="domain" description="Erythromycin biosynthesis protein CIII-like C-terminal" evidence="2">
    <location>
        <begin position="270"/>
        <end position="376"/>
    </location>
</feature>
<dbReference type="EMBL" id="SODV01000001">
    <property type="protein sequence ID" value="TDW99253.1"/>
    <property type="molecule type" value="Genomic_DNA"/>
</dbReference>
<keyword evidence="4" id="KW-1185">Reference proteome</keyword>
<dbReference type="PROSITE" id="PS00375">
    <property type="entry name" value="UDPGT"/>
    <property type="match status" value="1"/>
</dbReference>
<dbReference type="InterPro" id="IPR010610">
    <property type="entry name" value="EryCIII-like_C"/>
</dbReference>
<dbReference type="InterPro" id="IPR002213">
    <property type="entry name" value="UDP_glucos_trans"/>
</dbReference>
<evidence type="ECO:0000313" key="4">
    <source>
        <dbReference type="Proteomes" id="UP000294498"/>
    </source>
</evidence>
<evidence type="ECO:0000256" key="1">
    <source>
        <dbReference type="ARBA" id="ARBA00022679"/>
    </source>
</evidence>
<dbReference type="AlphaFoldDB" id="A0A4R8DMQ0"/>
<evidence type="ECO:0000259" key="2">
    <source>
        <dbReference type="Pfam" id="PF06722"/>
    </source>
</evidence>
<dbReference type="Proteomes" id="UP000294498">
    <property type="component" value="Unassembled WGS sequence"/>
</dbReference>
<keyword evidence="1 3" id="KW-0808">Transferase</keyword>
<dbReference type="RefSeq" id="WP_211352034.1">
    <property type="nucleotide sequence ID" value="NZ_SODV01000001.1"/>
</dbReference>
<dbReference type="PANTHER" id="PTHR48050:SF13">
    <property type="entry name" value="STEROL 3-BETA-GLUCOSYLTRANSFERASE UGT80A2"/>
    <property type="match status" value="1"/>
</dbReference>
<dbReference type="GO" id="GO:0016758">
    <property type="term" value="F:hexosyltransferase activity"/>
    <property type="evidence" value="ECO:0007669"/>
    <property type="project" value="UniProtKB-ARBA"/>
</dbReference>
<proteinExistence type="predicted"/>
<dbReference type="GO" id="GO:0008194">
    <property type="term" value="F:UDP-glycosyltransferase activity"/>
    <property type="evidence" value="ECO:0007669"/>
    <property type="project" value="InterPro"/>
</dbReference>
<reference evidence="3 4" key="1">
    <citation type="submission" date="2019-03" db="EMBL/GenBank/DDBJ databases">
        <title>Genomic Encyclopedia of Type Strains, Phase IV (KMG-IV): sequencing the most valuable type-strain genomes for metagenomic binning, comparative biology and taxonomic classification.</title>
        <authorList>
            <person name="Goeker M."/>
        </authorList>
    </citation>
    <scope>NUCLEOTIDE SEQUENCE [LARGE SCALE GENOMIC DNA]</scope>
    <source>
        <strain evidence="3 4">DSM 100059</strain>
    </source>
</reference>
<accession>A0A4R8DMQ0</accession>
<comment type="caution">
    <text evidence="3">The sequence shown here is derived from an EMBL/GenBank/DDBJ whole genome shotgun (WGS) entry which is preliminary data.</text>
</comment>
<dbReference type="Gene3D" id="3.40.50.2000">
    <property type="entry name" value="Glycogen Phosphorylase B"/>
    <property type="match status" value="2"/>
</dbReference>
<organism evidence="3 4">
    <name type="scientific">Dinghuibacter silviterrae</name>
    <dbReference type="NCBI Taxonomy" id="1539049"/>
    <lineage>
        <taxon>Bacteria</taxon>
        <taxon>Pseudomonadati</taxon>
        <taxon>Bacteroidota</taxon>
        <taxon>Chitinophagia</taxon>
        <taxon>Chitinophagales</taxon>
        <taxon>Chitinophagaceae</taxon>
        <taxon>Dinghuibacter</taxon>
    </lineage>
</organism>
<dbReference type="InterPro" id="IPR050426">
    <property type="entry name" value="Glycosyltransferase_28"/>
</dbReference>
<dbReference type="GO" id="GO:0017000">
    <property type="term" value="P:antibiotic biosynthetic process"/>
    <property type="evidence" value="ECO:0007669"/>
    <property type="project" value="UniProtKB-ARBA"/>
</dbReference>
<sequence length="397" mass="44334">MSKFLFVVPPFFGHISPTLSVGGSLIERGHEVVWVGLTPIPDMHIPEGGRFIVPPELEEHREAIGRILKRQDDGPYISGAEAYKLGMEETYIPFSRFIREGLDRVVDAYQPDVLVNDCLMFAGTLCAHRRGILNATTTPVPPDLGVDFVKAPKIFAWQRDLILGLQQEFGIHTDAFHIHSDRINLVFTSRVFAGRDDLPAHLKFVGPVQGRPQPASFDWARLAETPRPRIFVSLGTLLVDIRRAFFEKLRAAFADEPLTVVAATDPGIFDAWPDNFIVQGFVPQSRLLQEMDAVICHGGFNTVNDTFLHGLPMVITPIAYDHFHTASLIEKAGCGIKIRYKRLTAEGLREATWEVLKEDRYRANARRIRETFIGSGGNAAAVEHLEAFAWSGKVLAE</sequence>
<protein>
    <submittedName>
        <fullName evidence="3">MGT family glycosyltransferase</fullName>
    </submittedName>
</protein>
<dbReference type="CDD" id="cd03784">
    <property type="entry name" value="GT1_Gtf-like"/>
    <property type="match status" value="1"/>
</dbReference>
<evidence type="ECO:0000313" key="3">
    <source>
        <dbReference type="EMBL" id="TDW99253.1"/>
    </source>
</evidence>